<feature type="transmembrane region" description="Helical" evidence="8">
    <location>
        <begin position="284"/>
        <end position="307"/>
    </location>
</feature>
<evidence type="ECO:0000256" key="3">
    <source>
        <dbReference type="ARBA" id="ARBA00022448"/>
    </source>
</evidence>
<evidence type="ECO:0000256" key="6">
    <source>
        <dbReference type="ARBA" id="ARBA00022989"/>
    </source>
</evidence>
<keyword evidence="7 8" id="KW-0472">Membrane</keyword>
<feature type="transmembrane region" description="Helical" evidence="8">
    <location>
        <begin position="6"/>
        <end position="23"/>
    </location>
</feature>
<keyword evidence="4" id="KW-1003">Cell membrane</keyword>
<feature type="transmembrane region" description="Helical" evidence="8">
    <location>
        <begin position="319"/>
        <end position="344"/>
    </location>
</feature>
<dbReference type="GO" id="GO:0005886">
    <property type="term" value="C:plasma membrane"/>
    <property type="evidence" value="ECO:0007669"/>
    <property type="project" value="UniProtKB-SubCell"/>
</dbReference>
<feature type="transmembrane region" description="Helical" evidence="8">
    <location>
        <begin position="165"/>
        <end position="184"/>
    </location>
</feature>
<feature type="transmembrane region" description="Helical" evidence="8">
    <location>
        <begin position="35"/>
        <end position="54"/>
    </location>
</feature>
<accession>A0A1B2DC77</accession>
<reference evidence="9" key="1">
    <citation type="submission" date="2016-08" db="EMBL/GenBank/DDBJ databases">
        <title>Complete Genome Seqeunce of Paenibacillus sp. BIHB 4019 from tea rhizoplane.</title>
        <authorList>
            <person name="Thakur R."/>
            <person name="Swarnkar M.K."/>
            <person name="Gulati A."/>
        </authorList>
    </citation>
    <scope>NUCLEOTIDE SEQUENCE [LARGE SCALE GENOMIC DNA]</scope>
    <source>
        <strain evidence="9">BIHB4019</strain>
    </source>
</reference>
<protein>
    <recommendedName>
        <fullName evidence="10">AI-2E family transporter</fullName>
    </recommendedName>
</protein>
<keyword evidence="6 8" id="KW-1133">Transmembrane helix</keyword>
<sequence length="360" mass="40436">MRLTRLNQFFVSIILVLLILYLFARNSAFFDPIMLALKIIFVPIVLSVFLYYLLRPLVARLHCWKLPKPLCILLLYVLAAALITLLGIVVWPILQRQLTGLLEQLPKLADDFRRQLDQLQKNQILFGIDLSKFDFAGFDLMDKAGPYLTKSIASATDYMKNAFSVLSNFIIVVSTAPLLLYYMLMDDRAAVHKLLDRVPGRYENGLKETLQEMDKALSGFIVGRVTLCLLLGGMVLVGFLLIGLPYPLVLALLIAFMNMIPYIGQILGLIPCVIVAFIDEPSSVIWVVVVIMLAQQIEGNILSPYIYGRKLDVHPITTLLLILVSGALGGIIGIMVAIPVYLLVKIIVVRIYNRWEKTVT</sequence>
<name>A0A1B2DC77_9BACL</name>
<comment type="subcellular location">
    <subcellularLocation>
        <location evidence="1">Cell membrane</location>
        <topology evidence="1">Multi-pass membrane protein</topology>
    </subcellularLocation>
</comment>
<comment type="similarity">
    <text evidence="2">Belongs to the autoinducer-2 exporter (AI-2E) (TC 2.A.86) family.</text>
</comment>
<feature type="transmembrane region" description="Helical" evidence="8">
    <location>
        <begin position="74"/>
        <end position="94"/>
    </location>
</feature>
<evidence type="ECO:0000256" key="5">
    <source>
        <dbReference type="ARBA" id="ARBA00022692"/>
    </source>
</evidence>
<dbReference type="AlphaFoldDB" id="A0A1B2DC77"/>
<keyword evidence="3" id="KW-0813">Transport</keyword>
<gene>
    <name evidence="9" type="ORF">BBD42_01670</name>
</gene>
<dbReference type="GO" id="GO:0055085">
    <property type="term" value="P:transmembrane transport"/>
    <property type="evidence" value="ECO:0007669"/>
    <property type="project" value="TreeGrafter"/>
</dbReference>
<dbReference type="RefSeq" id="WP_172455357.1">
    <property type="nucleotide sequence ID" value="NZ_CP016808.1"/>
</dbReference>
<evidence type="ECO:0000256" key="8">
    <source>
        <dbReference type="SAM" id="Phobius"/>
    </source>
</evidence>
<evidence type="ECO:0000256" key="4">
    <source>
        <dbReference type="ARBA" id="ARBA00022475"/>
    </source>
</evidence>
<organism evidence="9">
    <name type="scientific">Paenibacillus sp. BIHB 4019</name>
    <dbReference type="NCBI Taxonomy" id="1870819"/>
    <lineage>
        <taxon>Bacteria</taxon>
        <taxon>Bacillati</taxon>
        <taxon>Bacillota</taxon>
        <taxon>Bacilli</taxon>
        <taxon>Bacillales</taxon>
        <taxon>Paenibacillaceae</taxon>
        <taxon>Paenibacillus</taxon>
    </lineage>
</organism>
<evidence type="ECO:0008006" key="10">
    <source>
        <dbReference type="Google" id="ProtNLM"/>
    </source>
</evidence>
<feature type="transmembrane region" description="Helical" evidence="8">
    <location>
        <begin position="221"/>
        <end position="242"/>
    </location>
</feature>
<evidence type="ECO:0000256" key="7">
    <source>
        <dbReference type="ARBA" id="ARBA00023136"/>
    </source>
</evidence>
<dbReference type="PANTHER" id="PTHR21716:SF53">
    <property type="entry name" value="PERMEASE PERM-RELATED"/>
    <property type="match status" value="1"/>
</dbReference>
<evidence type="ECO:0000313" key="9">
    <source>
        <dbReference type="EMBL" id="ANY65330.1"/>
    </source>
</evidence>
<evidence type="ECO:0000256" key="2">
    <source>
        <dbReference type="ARBA" id="ARBA00009773"/>
    </source>
</evidence>
<feature type="transmembrane region" description="Helical" evidence="8">
    <location>
        <begin position="249"/>
        <end position="278"/>
    </location>
</feature>
<proteinExistence type="inferred from homology"/>
<dbReference type="Pfam" id="PF01594">
    <property type="entry name" value="AI-2E_transport"/>
    <property type="match status" value="1"/>
</dbReference>
<keyword evidence="5 8" id="KW-0812">Transmembrane</keyword>
<dbReference type="EMBL" id="CP016808">
    <property type="protein sequence ID" value="ANY65330.1"/>
    <property type="molecule type" value="Genomic_DNA"/>
</dbReference>
<dbReference type="InterPro" id="IPR002549">
    <property type="entry name" value="AI-2E-like"/>
</dbReference>
<dbReference type="PANTHER" id="PTHR21716">
    <property type="entry name" value="TRANSMEMBRANE PROTEIN"/>
    <property type="match status" value="1"/>
</dbReference>
<evidence type="ECO:0000256" key="1">
    <source>
        <dbReference type="ARBA" id="ARBA00004651"/>
    </source>
</evidence>